<sequence length="207" mass="22156">MLTYYITLLSIFPSFLLACSGGNNDLTIMQSPTLTLSFNPPTLWTYPETDAQTTLSYFPGQPLTETEAKNNAANDISNAVMNALTELGIEPAGKTIVTSYQSQLVHDCYKVLTTGLTNAVGNIIGIVENGAVTKLATIGGTAALSADLCAKKNFASNPLTYTENILSATVTINNLVITRFSMKQLASTIMSKLSFGSNVQFVSEITY</sequence>
<evidence type="ECO:0000256" key="1">
    <source>
        <dbReference type="SAM" id="SignalP"/>
    </source>
</evidence>
<evidence type="ECO:0000313" key="2">
    <source>
        <dbReference type="Proteomes" id="UP000038045"/>
    </source>
</evidence>
<protein>
    <submittedName>
        <fullName evidence="3">Lipoprotein</fullName>
    </submittedName>
</protein>
<keyword evidence="1" id="KW-0732">Signal</keyword>
<proteinExistence type="predicted"/>
<accession>A0A0N4ZM28</accession>
<evidence type="ECO:0000313" key="3">
    <source>
        <dbReference type="WBParaSite" id="PTRK_0000958900.1"/>
    </source>
</evidence>
<dbReference type="AlphaFoldDB" id="A0A0N4ZM28"/>
<dbReference type="WBParaSite" id="PTRK_0000958900.1">
    <property type="protein sequence ID" value="PTRK_0000958900.1"/>
    <property type="gene ID" value="PTRK_0000958900"/>
</dbReference>
<name>A0A0N4ZM28_PARTI</name>
<feature type="chain" id="PRO_5005891929" evidence="1">
    <location>
        <begin position="19"/>
        <end position="207"/>
    </location>
</feature>
<feature type="signal peptide" evidence="1">
    <location>
        <begin position="1"/>
        <end position="18"/>
    </location>
</feature>
<keyword evidence="2" id="KW-1185">Reference proteome</keyword>
<dbReference type="Proteomes" id="UP000038045">
    <property type="component" value="Unplaced"/>
</dbReference>
<organism evidence="2 3">
    <name type="scientific">Parastrongyloides trichosuri</name>
    <name type="common">Possum-specific nematode worm</name>
    <dbReference type="NCBI Taxonomy" id="131310"/>
    <lineage>
        <taxon>Eukaryota</taxon>
        <taxon>Metazoa</taxon>
        <taxon>Ecdysozoa</taxon>
        <taxon>Nematoda</taxon>
        <taxon>Chromadorea</taxon>
        <taxon>Rhabditida</taxon>
        <taxon>Tylenchina</taxon>
        <taxon>Panagrolaimomorpha</taxon>
        <taxon>Strongyloidoidea</taxon>
        <taxon>Strongyloididae</taxon>
        <taxon>Parastrongyloides</taxon>
    </lineage>
</organism>
<reference evidence="3" key="1">
    <citation type="submission" date="2017-02" db="UniProtKB">
        <authorList>
            <consortium name="WormBaseParasite"/>
        </authorList>
    </citation>
    <scope>IDENTIFICATION</scope>
</reference>